<dbReference type="PROSITE" id="PS50835">
    <property type="entry name" value="IG_LIKE"/>
    <property type="match status" value="1"/>
</dbReference>
<dbReference type="Pfam" id="PF07686">
    <property type="entry name" value="V-set"/>
    <property type="match status" value="1"/>
</dbReference>
<keyword evidence="10" id="KW-1185">Reference proteome</keyword>
<organism evidence="9 10">
    <name type="scientific">Mycteria americana</name>
    <name type="common">Wood stork</name>
    <dbReference type="NCBI Taxonomy" id="33587"/>
    <lineage>
        <taxon>Eukaryota</taxon>
        <taxon>Metazoa</taxon>
        <taxon>Chordata</taxon>
        <taxon>Craniata</taxon>
        <taxon>Vertebrata</taxon>
        <taxon>Euteleostomi</taxon>
        <taxon>Archelosauria</taxon>
        <taxon>Archosauria</taxon>
        <taxon>Dinosauria</taxon>
        <taxon>Saurischia</taxon>
        <taxon>Theropoda</taxon>
        <taxon>Coelurosauria</taxon>
        <taxon>Aves</taxon>
        <taxon>Neognathae</taxon>
        <taxon>Neoaves</taxon>
        <taxon>Aequornithes</taxon>
        <taxon>Ciconiiformes</taxon>
        <taxon>Ciconiidae</taxon>
        <taxon>Mycteria</taxon>
    </lineage>
</organism>
<reference evidence="9 10" key="1">
    <citation type="journal article" date="2023" name="J. Hered.">
        <title>Chromosome-level genome of the wood stork (Mycteria americana) provides insight into avian chromosome evolution.</title>
        <authorList>
            <person name="Flamio R. Jr."/>
            <person name="Ramstad K.M."/>
        </authorList>
    </citation>
    <scope>NUCLEOTIDE SEQUENCE [LARGE SCALE GENOMIC DNA]</scope>
    <source>
        <strain evidence="9">JAX WOST 10</strain>
    </source>
</reference>
<dbReference type="PANTHER" id="PTHR19256:SF65">
    <property type="entry name" value="T CELL RECEPTOR GAMMA CONSTANT 1-RELATED"/>
    <property type="match status" value="1"/>
</dbReference>
<dbReference type="InterPro" id="IPR036179">
    <property type="entry name" value="Ig-like_dom_sf"/>
</dbReference>
<dbReference type="InterPro" id="IPR013783">
    <property type="entry name" value="Ig-like_fold"/>
</dbReference>
<gene>
    <name evidence="9" type="ORF">QYF61_014384</name>
</gene>
<dbReference type="InterPro" id="IPR051117">
    <property type="entry name" value="TRG_var/const_region"/>
</dbReference>
<dbReference type="AlphaFoldDB" id="A0AAN7PR95"/>
<evidence type="ECO:0000313" key="10">
    <source>
        <dbReference type="Proteomes" id="UP001333110"/>
    </source>
</evidence>
<comment type="caution">
    <text evidence="9">The sequence shown here is derived from an EMBL/GenBank/DDBJ whole genome shotgun (WGS) entry which is preliminary data.</text>
</comment>
<sequence>MLLLAALVATAAWSYGFAQTIPVQSPLSVTKSKGTARLECHFKDSSQDFGSTVIHWYQQKEGKAPERLLFFSGGKATVESGFQASRYKVENVPSQKQCVLTIEDIIQEDTATYYCAYWDTHHDRN</sequence>
<dbReference type="GO" id="GO:0016020">
    <property type="term" value="C:membrane"/>
    <property type="evidence" value="ECO:0007669"/>
    <property type="project" value="UniProtKB-SubCell"/>
</dbReference>
<keyword evidence="3" id="KW-1133">Transmembrane helix</keyword>
<evidence type="ECO:0000256" key="5">
    <source>
        <dbReference type="ARBA" id="ARBA00023170"/>
    </source>
</evidence>
<keyword evidence="7" id="KW-0732">Signal</keyword>
<dbReference type="EMBL" id="JAUNZN010000002">
    <property type="protein sequence ID" value="KAK4827121.1"/>
    <property type="molecule type" value="Genomic_DNA"/>
</dbReference>
<evidence type="ECO:0000259" key="8">
    <source>
        <dbReference type="PROSITE" id="PS50835"/>
    </source>
</evidence>
<dbReference type="SUPFAM" id="SSF48726">
    <property type="entry name" value="Immunoglobulin"/>
    <property type="match status" value="1"/>
</dbReference>
<keyword evidence="5" id="KW-0675">Receptor</keyword>
<evidence type="ECO:0000256" key="4">
    <source>
        <dbReference type="ARBA" id="ARBA00023136"/>
    </source>
</evidence>
<keyword evidence="6" id="KW-0393">Immunoglobulin domain</keyword>
<dbReference type="Proteomes" id="UP001333110">
    <property type="component" value="Unassembled WGS sequence"/>
</dbReference>
<feature type="domain" description="Ig-like" evidence="8">
    <location>
        <begin position="22"/>
        <end position="125"/>
    </location>
</feature>
<evidence type="ECO:0000256" key="3">
    <source>
        <dbReference type="ARBA" id="ARBA00022989"/>
    </source>
</evidence>
<dbReference type="InterPro" id="IPR013106">
    <property type="entry name" value="Ig_V-set"/>
</dbReference>
<protein>
    <recommendedName>
        <fullName evidence="8">Ig-like domain-containing protein</fullName>
    </recommendedName>
</protein>
<dbReference type="PANTHER" id="PTHR19256">
    <property type="entry name" value="T-CELL RECEPTOR GAMMA CHAIN"/>
    <property type="match status" value="1"/>
</dbReference>
<comment type="subcellular location">
    <subcellularLocation>
        <location evidence="1">Membrane</location>
    </subcellularLocation>
</comment>
<evidence type="ECO:0000313" key="9">
    <source>
        <dbReference type="EMBL" id="KAK4827121.1"/>
    </source>
</evidence>
<keyword evidence="4" id="KW-0472">Membrane</keyword>
<evidence type="ECO:0000256" key="1">
    <source>
        <dbReference type="ARBA" id="ARBA00004370"/>
    </source>
</evidence>
<evidence type="ECO:0000256" key="7">
    <source>
        <dbReference type="SAM" id="SignalP"/>
    </source>
</evidence>
<proteinExistence type="predicted"/>
<evidence type="ECO:0000256" key="2">
    <source>
        <dbReference type="ARBA" id="ARBA00022692"/>
    </source>
</evidence>
<accession>A0AAN7PR95</accession>
<feature type="signal peptide" evidence="7">
    <location>
        <begin position="1"/>
        <end position="18"/>
    </location>
</feature>
<dbReference type="Gene3D" id="2.60.40.10">
    <property type="entry name" value="Immunoglobulins"/>
    <property type="match status" value="1"/>
</dbReference>
<name>A0AAN7PR95_MYCAM</name>
<keyword evidence="2" id="KW-0812">Transmembrane</keyword>
<dbReference type="InterPro" id="IPR007110">
    <property type="entry name" value="Ig-like_dom"/>
</dbReference>
<feature type="chain" id="PRO_5042912791" description="Ig-like domain-containing protein" evidence="7">
    <location>
        <begin position="19"/>
        <end position="125"/>
    </location>
</feature>
<dbReference type="SMART" id="SM00406">
    <property type="entry name" value="IGv"/>
    <property type="match status" value="1"/>
</dbReference>
<evidence type="ECO:0000256" key="6">
    <source>
        <dbReference type="ARBA" id="ARBA00023319"/>
    </source>
</evidence>